<comment type="caution">
    <text evidence="3">The sequence shown here is derived from an EMBL/GenBank/DDBJ whole genome shotgun (WGS) entry which is preliminary data.</text>
</comment>
<feature type="non-terminal residue" evidence="3">
    <location>
        <position position="826"/>
    </location>
</feature>
<evidence type="ECO:0000313" key="3">
    <source>
        <dbReference type="EMBL" id="CAF1486112.1"/>
    </source>
</evidence>
<dbReference type="Proteomes" id="UP000663829">
    <property type="component" value="Unassembled WGS sequence"/>
</dbReference>
<evidence type="ECO:0000313" key="4">
    <source>
        <dbReference type="EMBL" id="CAF4350141.1"/>
    </source>
</evidence>
<feature type="coiled-coil region" evidence="1">
    <location>
        <begin position="728"/>
        <end position="755"/>
    </location>
</feature>
<dbReference type="EMBL" id="CAJNOQ010021436">
    <property type="protein sequence ID" value="CAF1486112.1"/>
    <property type="molecule type" value="Genomic_DNA"/>
</dbReference>
<protein>
    <submittedName>
        <fullName evidence="3">Uncharacterized protein</fullName>
    </submittedName>
</protein>
<gene>
    <name evidence="3" type="ORF">GPM918_LOCUS36048</name>
    <name evidence="4" type="ORF">SRO942_LOCUS36775</name>
</gene>
<keyword evidence="5" id="KW-1185">Reference proteome</keyword>
<proteinExistence type="predicted"/>
<reference evidence="3" key="1">
    <citation type="submission" date="2021-02" db="EMBL/GenBank/DDBJ databases">
        <authorList>
            <person name="Nowell W R."/>
        </authorList>
    </citation>
    <scope>NUCLEOTIDE SEQUENCE</scope>
</reference>
<evidence type="ECO:0000256" key="1">
    <source>
        <dbReference type="SAM" id="Coils"/>
    </source>
</evidence>
<organism evidence="3 5">
    <name type="scientific">Didymodactylos carnosus</name>
    <dbReference type="NCBI Taxonomy" id="1234261"/>
    <lineage>
        <taxon>Eukaryota</taxon>
        <taxon>Metazoa</taxon>
        <taxon>Spiralia</taxon>
        <taxon>Gnathifera</taxon>
        <taxon>Rotifera</taxon>
        <taxon>Eurotatoria</taxon>
        <taxon>Bdelloidea</taxon>
        <taxon>Philodinida</taxon>
        <taxon>Philodinidae</taxon>
        <taxon>Didymodactylos</taxon>
    </lineage>
</organism>
<feature type="compositionally biased region" description="Basic and acidic residues" evidence="2">
    <location>
        <begin position="604"/>
        <end position="618"/>
    </location>
</feature>
<dbReference type="AlphaFoldDB" id="A0A815S5R7"/>
<feature type="region of interest" description="Disordered" evidence="2">
    <location>
        <begin position="382"/>
        <end position="419"/>
    </location>
</feature>
<evidence type="ECO:0000256" key="2">
    <source>
        <dbReference type="SAM" id="MobiDB-lite"/>
    </source>
</evidence>
<evidence type="ECO:0000313" key="5">
    <source>
        <dbReference type="Proteomes" id="UP000663829"/>
    </source>
</evidence>
<keyword evidence="1" id="KW-0175">Coiled coil</keyword>
<feature type="region of interest" description="Disordered" evidence="2">
    <location>
        <begin position="594"/>
        <end position="618"/>
    </location>
</feature>
<dbReference type="Proteomes" id="UP000681722">
    <property type="component" value="Unassembled WGS sequence"/>
</dbReference>
<sequence>MSINDIERIDEDQEYWETNEDQWQTATDDETWENQNTFDQVEKFKIKVKNDIKNGIKNDISLYRIKQLILEKLNVNSLNSVDEIYINHKYVKYCLQSWNDEQLPSILNEIKEKKDMEKLIDNVSKVKTIQDVLKLYPKSKCFQMLMENKDLLLKTDCDFILIQFKENIISCLKDNIDNTEQHNELLIEIENKLRNLLSIHEIHKFANKDEIKSISYIQKFLIGQISLSDFSKNFDENFKSTQLIQEDKLTIEKRTFIDQILNKLKCAFKKFVETNETKLITSSVQQIKKIIDFGLTSVEFESLEIEKRNILIVKGVYISLNYILTTLEENLKNSVEVWLMASENLFIDCDIKSQIWRGKNMAICAKQIIIIDKRIIDVSGLNGQPENKPSKAENGKKYGTESDKNGKHGQNGMKGESGGNITIISETIENGNNLEIKANGGNGSYGQDGGDGVDGEKGADGHGLEMAEFKRNFPPAAKMTGRQSMGNVKRIIAYIEENATITKNKKWGETFGSHAQACHYIEAETAQGNRIFFSYYWTIFPIISKEAYCFYEGTFGKPGTPGGFGGLGGYAGEPGLAGDIKILTKPGIKANIKTSAIDGSRSSDGQKGRDGNFGKSGENKPDVGYIDYDMWREPLYYEPNWYKLSTYTSSGAHRIRDSEYENKTQYVQIELRSAPEPPTCLSINEAEKQRHNNTKIKKQEATRKHAISNELLTQNYNDHQRQFAISSVESLQVNVNLFREQMSRIQSEEKQIQKENICITKSFIDETHYKLNILSRKKVELNNKPSLLSPSNSLNIIEKLLEKLKICYKDKSEVLQTHMIILEMNE</sequence>
<accession>A0A815S5R7</accession>
<name>A0A815S5R7_9BILA</name>
<feature type="compositionally biased region" description="Basic and acidic residues" evidence="2">
    <location>
        <begin position="388"/>
        <end position="406"/>
    </location>
</feature>
<dbReference type="EMBL" id="CAJOBC010086924">
    <property type="protein sequence ID" value="CAF4350141.1"/>
    <property type="molecule type" value="Genomic_DNA"/>
</dbReference>
<dbReference type="OrthoDB" id="10227535at2759"/>